<accession>A0ABT7YPX9</accession>
<dbReference type="SUPFAM" id="SSF47598">
    <property type="entry name" value="Ribbon-helix-helix"/>
    <property type="match status" value="1"/>
</dbReference>
<dbReference type="InterPro" id="IPR010985">
    <property type="entry name" value="Ribbon_hlx_hlx"/>
</dbReference>
<dbReference type="RefSeq" id="WP_289957633.1">
    <property type="nucleotide sequence ID" value="NZ_JAUEMJ010000003.1"/>
</dbReference>
<name>A0ABT7YPX9_9ACTN</name>
<evidence type="ECO:0008006" key="3">
    <source>
        <dbReference type="Google" id="ProtNLM"/>
    </source>
</evidence>
<protein>
    <recommendedName>
        <fullName evidence="3">Antitoxin</fullName>
    </recommendedName>
</protein>
<organism evidence="1 2">
    <name type="scientific">Glycomyces tritici</name>
    <dbReference type="NCBI Taxonomy" id="2665176"/>
    <lineage>
        <taxon>Bacteria</taxon>
        <taxon>Bacillati</taxon>
        <taxon>Actinomycetota</taxon>
        <taxon>Actinomycetes</taxon>
        <taxon>Glycomycetales</taxon>
        <taxon>Glycomycetaceae</taxon>
        <taxon>Glycomyces</taxon>
    </lineage>
</organism>
<reference evidence="1" key="1">
    <citation type="submission" date="2023-06" db="EMBL/GenBank/DDBJ databases">
        <title>Gycomyces niveus sp.nov., a novel actinomycete isolated from soil in Shouguang.</title>
        <authorList>
            <person name="Yang X."/>
            <person name="Zhao J."/>
        </authorList>
    </citation>
    <scope>NUCLEOTIDE SEQUENCE</scope>
    <source>
        <strain evidence="1">NEAU C2</strain>
    </source>
</reference>
<dbReference type="Proteomes" id="UP001171902">
    <property type="component" value="Unassembled WGS sequence"/>
</dbReference>
<dbReference type="EMBL" id="JAUEMJ010000003">
    <property type="protein sequence ID" value="MDN3240715.1"/>
    <property type="molecule type" value="Genomic_DNA"/>
</dbReference>
<evidence type="ECO:0000313" key="1">
    <source>
        <dbReference type="EMBL" id="MDN3240715.1"/>
    </source>
</evidence>
<proteinExistence type="predicted"/>
<sequence length="82" mass="9405">MIESYAQTMDIVKGLPPETREYWERRAAIAGVSLEEYLLQKLIREARLPSAKEVFDRVDREATGHLSSADAVAILRDERESR</sequence>
<comment type="caution">
    <text evidence="1">The sequence shown here is derived from an EMBL/GenBank/DDBJ whole genome shotgun (WGS) entry which is preliminary data.</text>
</comment>
<keyword evidence="2" id="KW-1185">Reference proteome</keyword>
<evidence type="ECO:0000313" key="2">
    <source>
        <dbReference type="Proteomes" id="UP001171902"/>
    </source>
</evidence>
<gene>
    <name evidence="1" type="ORF">QWI33_13345</name>
</gene>